<dbReference type="OrthoDB" id="2849944at2"/>
<accession>A0A1V4SKF5</accession>
<organism evidence="1 2">
    <name type="scientific">Ruminiclostridium hungatei</name>
    <name type="common">Clostridium hungatei</name>
    <dbReference type="NCBI Taxonomy" id="48256"/>
    <lineage>
        <taxon>Bacteria</taxon>
        <taxon>Bacillati</taxon>
        <taxon>Bacillota</taxon>
        <taxon>Clostridia</taxon>
        <taxon>Eubacteriales</taxon>
        <taxon>Oscillospiraceae</taxon>
        <taxon>Ruminiclostridium</taxon>
    </lineage>
</organism>
<comment type="caution">
    <text evidence="1">The sequence shown here is derived from an EMBL/GenBank/DDBJ whole genome shotgun (WGS) entry which is preliminary data.</text>
</comment>
<evidence type="ECO:0000313" key="1">
    <source>
        <dbReference type="EMBL" id="OPX43955.1"/>
    </source>
</evidence>
<dbReference type="AlphaFoldDB" id="A0A1V4SKF5"/>
<protein>
    <submittedName>
        <fullName evidence="1">Uncharacterized protein</fullName>
    </submittedName>
</protein>
<proteinExistence type="predicted"/>
<evidence type="ECO:0000313" key="2">
    <source>
        <dbReference type="Proteomes" id="UP000191554"/>
    </source>
</evidence>
<sequence>MIYGVTLYKDSRGQMLILPNAKDETGVSVQINKPVILNQPYGALEIGQKIKECFEVCASEPFQASKDFVKVYEIVTGIKSFSQFSKNRLSAMIFLDTEKGYNIMPLQRYPDGSYRPNSEKYPRMSLEINAGSLQIGEAVQNAFEKLGAGLP</sequence>
<keyword evidence="2" id="KW-1185">Reference proteome</keyword>
<dbReference type="RefSeq" id="WP_080064632.1">
    <property type="nucleotide sequence ID" value="NZ_MZGX01000013.1"/>
</dbReference>
<reference evidence="1 2" key="1">
    <citation type="submission" date="2017-03" db="EMBL/GenBank/DDBJ databases">
        <title>Genome sequence of Clostridium hungatei DSM 14427.</title>
        <authorList>
            <person name="Poehlein A."/>
            <person name="Daniel R."/>
        </authorList>
    </citation>
    <scope>NUCLEOTIDE SEQUENCE [LARGE SCALE GENOMIC DNA]</scope>
    <source>
        <strain evidence="1 2">DSM 14427</strain>
    </source>
</reference>
<dbReference type="STRING" id="48256.CLHUN_21980"/>
<dbReference type="EMBL" id="MZGX01000013">
    <property type="protein sequence ID" value="OPX43955.1"/>
    <property type="molecule type" value="Genomic_DNA"/>
</dbReference>
<gene>
    <name evidence="1" type="ORF">CLHUN_21980</name>
</gene>
<name>A0A1V4SKF5_RUMHU</name>
<dbReference type="Proteomes" id="UP000191554">
    <property type="component" value="Unassembled WGS sequence"/>
</dbReference>